<name>A0A3N9TZ46_9VIBR</name>
<keyword evidence="9" id="KW-1185">Reference proteome</keyword>
<comment type="similarity">
    <text evidence="1">Belongs to the peptidase C40 family.</text>
</comment>
<protein>
    <submittedName>
        <fullName evidence="8">Peptidase P60</fullName>
    </submittedName>
</protein>
<evidence type="ECO:0000256" key="3">
    <source>
        <dbReference type="ARBA" id="ARBA00022729"/>
    </source>
</evidence>
<dbReference type="AlphaFoldDB" id="A0A3N9TZ46"/>
<dbReference type="EMBL" id="RJVQ01000007">
    <property type="protein sequence ID" value="RQW62232.1"/>
    <property type="molecule type" value="Genomic_DNA"/>
</dbReference>
<dbReference type="GO" id="GO:0008234">
    <property type="term" value="F:cysteine-type peptidase activity"/>
    <property type="evidence" value="ECO:0007669"/>
    <property type="project" value="UniProtKB-KW"/>
</dbReference>
<dbReference type="InterPro" id="IPR000064">
    <property type="entry name" value="NLP_P60_dom"/>
</dbReference>
<comment type="caution">
    <text evidence="8">The sequence shown here is derived from an EMBL/GenBank/DDBJ whole genome shotgun (WGS) entry which is preliminary data.</text>
</comment>
<feature type="chain" id="PRO_5018266031" evidence="6">
    <location>
        <begin position="18"/>
        <end position="163"/>
    </location>
</feature>
<dbReference type="OrthoDB" id="9807055at2"/>
<dbReference type="PANTHER" id="PTHR47360">
    <property type="entry name" value="MUREIN DD-ENDOPEPTIDASE MEPS/MUREIN LD-CARBOXYPEPTIDASE"/>
    <property type="match status" value="1"/>
</dbReference>
<feature type="signal peptide" evidence="6">
    <location>
        <begin position="1"/>
        <end position="17"/>
    </location>
</feature>
<accession>A0A3N9TZ46</accession>
<keyword evidence="5" id="KW-0788">Thiol protease</keyword>
<dbReference type="GO" id="GO:0006508">
    <property type="term" value="P:proteolysis"/>
    <property type="evidence" value="ECO:0007669"/>
    <property type="project" value="UniProtKB-KW"/>
</dbReference>
<sequence length="163" mass="18118">MNQYTSCFLLSLFVLLAAGCSSTPPQDKITVNSAKTNLSNSGQVRNGIIDQYQLWKGAPYTYGGLSKDGVDCSGLVYAVYLEQFGVVVPRTTRGQSVIGKEIPRSQLRPGDLVFFKTGSKSRHVGIYLDQNQFLHASESKGVILSSLNNVYWRSKYWLARRVQ</sequence>
<dbReference type="SUPFAM" id="SSF54001">
    <property type="entry name" value="Cysteine proteinases"/>
    <property type="match status" value="1"/>
</dbReference>
<evidence type="ECO:0000313" key="8">
    <source>
        <dbReference type="EMBL" id="RQW62232.1"/>
    </source>
</evidence>
<dbReference type="RefSeq" id="WP_124938223.1">
    <property type="nucleotide sequence ID" value="NZ_RJVQ01000007.1"/>
</dbReference>
<dbReference type="InterPro" id="IPR038765">
    <property type="entry name" value="Papain-like_cys_pep_sf"/>
</dbReference>
<keyword evidence="4" id="KW-0378">Hydrolase</keyword>
<dbReference type="InterPro" id="IPR052062">
    <property type="entry name" value="Murein_DD/LD_carboxypeptidase"/>
</dbReference>
<organism evidence="8 9">
    <name type="scientific">Vibrio viridaestus</name>
    <dbReference type="NCBI Taxonomy" id="2487322"/>
    <lineage>
        <taxon>Bacteria</taxon>
        <taxon>Pseudomonadati</taxon>
        <taxon>Pseudomonadota</taxon>
        <taxon>Gammaproteobacteria</taxon>
        <taxon>Vibrionales</taxon>
        <taxon>Vibrionaceae</taxon>
        <taxon>Vibrio</taxon>
    </lineage>
</organism>
<keyword evidence="2" id="KW-0645">Protease</keyword>
<proteinExistence type="inferred from homology"/>
<dbReference type="Proteomes" id="UP000281112">
    <property type="component" value="Unassembled WGS sequence"/>
</dbReference>
<dbReference type="Pfam" id="PF00877">
    <property type="entry name" value="NLPC_P60"/>
    <property type="match status" value="1"/>
</dbReference>
<evidence type="ECO:0000256" key="2">
    <source>
        <dbReference type="ARBA" id="ARBA00022670"/>
    </source>
</evidence>
<evidence type="ECO:0000256" key="1">
    <source>
        <dbReference type="ARBA" id="ARBA00007074"/>
    </source>
</evidence>
<evidence type="ECO:0000256" key="5">
    <source>
        <dbReference type="ARBA" id="ARBA00022807"/>
    </source>
</evidence>
<dbReference type="PROSITE" id="PS51935">
    <property type="entry name" value="NLPC_P60"/>
    <property type="match status" value="1"/>
</dbReference>
<evidence type="ECO:0000256" key="6">
    <source>
        <dbReference type="SAM" id="SignalP"/>
    </source>
</evidence>
<dbReference type="Gene3D" id="3.90.1720.10">
    <property type="entry name" value="endopeptidase domain like (from Nostoc punctiforme)"/>
    <property type="match status" value="1"/>
</dbReference>
<keyword evidence="3 6" id="KW-0732">Signal</keyword>
<evidence type="ECO:0000259" key="7">
    <source>
        <dbReference type="PROSITE" id="PS51935"/>
    </source>
</evidence>
<evidence type="ECO:0000313" key="9">
    <source>
        <dbReference type="Proteomes" id="UP000281112"/>
    </source>
</evidence>
<gene>
    <name evidence="8" type="ORF">EES38_16080</name>
</gene>
<dbReference type="PANTHER" id="PTHR47360:SF1">
    <property type="entry name" value="ENDOPEPTIDASE NLPC-RELATED"/>
    <property type="match status" value="1"/>
</dbReference>
<reference evidence="8 9" key="1">
    <citation type="submission" date="2018-11" db="EMBL/GenBank/DDBJ databases">
        <title>Vibrio LJC006 sp. nov., isolated from seawater during the bloom of the enteromorpha.</title>
        <authorList>
            <person name="Liang J."/>
        </authorList>
    </citation>
    <scope>NUCLEOTIDE SEQUENCE [LARGE SCALE GENOMIC DNA]</scope>
    <source>
        <strain evidence="8 9">LJC006</strain>
    </source>
</reference>
<evidence type="ECO:0000256" key="4">
    <source>
        <dbReference type="ARBA" id="ARBA00022801"/>
    </source>
</evidence>
<feature type="domain" description="NlpC/P60" evidence="7">
    <location>
        <begin position="42"/>
        <end position="163"/>
    </location>
</feature>